<keyword evidence="1" id="KW-0732">Signal</keyword>
<evidence type="ECO:0000256" key="1">
    <source>
        <dbReference type="SAM" id="SignalP"/>
    </source>
</evidence>
<accession>A0A127M8Y7</accession>
<feature type="chain" id="PRO_5007275168" evidence="1">
    <location>
        <begin position="27"/>
        <end position="376"/>
    </location>
</feature>
<dbReference type="RefSeq" id="WP_008252111.1">
    <property type="nucleotide sequence ID" value="NZ_CP014544.1"/>
</dbReference>
<protein>
    <submittedName>
        <fullName evidence="2">Uncharacterized protein</fullName>
    </submittedName>
</protein>
<proteinExistence type="predicted"/>
<gene>
    <name evidence="2" type="ORF">AZF00_16015</name>
</gene>
<dbReference type="Pfam" id="PF13729">
    <property type="entry name" value="TraF_2"/>
    <property type="match status" value="1"/>
</dbReference>
<dbReference type="KEGG" id="zal:AZF00_16015"/>
<name>A0A127M8Y7_9GAMM</name>
<feature type="signal peptide" evidence="1">
    <location>
        <begin position="1"/>
        <end position="26"/>
    </location>
</feature>
<dbReference type="InterPro" id="IPR032811">
    <property type="entry name" value="Put_conjugal_transfer"/>
</dbReference>
<sequence>MPLSLRKLYSGLFVVSLQTLTLAAHAATVPYQLATLQQNPASLSLRDDISDTVMQMDGYIFIDDSDELIYSLKKANDEGRALQGRSRGILVIPGDEAELVQRLEAMSDDTNSFAAGGHFTLSTSSPAWHIVGGSEFSGSARFNYDEDDANRLRFATLVGLFSFGELQSSMEVSALWSNYLGLNYRFNIDGFSNTQFGITPKIQNISLIERSILISEYEEEKLFDSGRDVDHTLQLNADLGISHRLNSWVLGLAIKDIYQQEMESTIGTVYQQRSRVNANIDYHASWATWRFDADLTPRAAFGEMPAQRVYKLRSAIPLSQRIALLLGYRWLDNPYSDDSPSIGLHYSLDQLLHINVEFSYVSNNELGGSINLQLPL</sequence>
<dbReference type="Proteomes" id="UP000074119">
    <property type="component" value="Chromosome"/>
</dbReference>
<organism evidence="2 3">
    <name type="scientific">Zhongshania aliphaticivorans</name>
    <dbReference type="NCBI Taxonomy" id="1470434"/>
    <lineage>
        <taxon>Bacteria</taxon>
        <taxon>Pseudomonadati</taxon>
        <taxon>Pseudomonadota</taxon>
        <taxon>Gammaproteobacteria</taxon>
        <taxon>Cellvibrionales</taxon>
        <taxon>Spongiibacteraceae</taxon>
        <taxon>Zhongshania</taxon>
    </lineage>
</organism>
<evidence type="ECO:0000313" key="2">
    <source>
        <dbReference type="EMBL" id="AMO69711.1"/>
    </source>
</evidence>
<dbReference type="AlphaFoldDB" id="A0A127M8Y7"/>
<evidence type="ECO:0000313" key="3">
    <source>
        <dbReference type="Proteomes" id="UP000074119"/>
    </source>
</evidence>
<reference evidence="2 3" key="1">
    <citation type="submission" date="2015-12" db="EMBL/GenBank/DDBJ databases">
        <authorList>
            <person name="Shamseldin A."/>
            <person name="Moawad H."/>
            <person name="Abd El-Rahim W.M."/>
            <person name="Sadowsky M.J."/>
        </authorList>
    </citation>
    <scope>NUCLEOTIDE SEQUENCE [LARGE SCALE GENOMIC DNA]</scope>
    <source>
        <strain evidence="2 3">SM2</strain>
    </source>
</reference>
<dbReference type="EMBL" id="CP014544">
    <property type="protein sequence ID" value="AMO69711.1"/>
    <property type="molecule type" value="Genomic_DNA"/>
</dbReference>